<name>A0A1B9II07_9TREE</name>
<proteinExistence type="predicted"/>
<protein>
    <recommendedName>
        <fullName evidence="4">WSC domain-containing protein</fullName>
    </recommendedName>
</protein>
<dbReference type="Proteomes" id="UP000092583">
    <property type="component" value="Unassembled WGS sequence"/>
</dbReference>
<dbReference type="EMBL" id="KI669468">
    <property type="protein sequence ID" value="OCF55024.1"/>
    <property type="molecule type" value="Genomic_DNA"/>
</dbReference>
<keyword evidence="3" id="KW-1185">Reference proteome</keyword>
<reference evidence="3" key="2">
    <citation type="submission" date="2013-12" db="EMBL/GenBank/DDBJ databases">
        <title>Evolution of pathogenesis and genome organization in the Tremellales.</title>
        <authorList>
            <person name="Cuomo C."/>
            <person name="Litvintseva A."/>
            <person name="Heitman J."/>
            <person name="Chen Y."/>
            <person name="Sun S."/>
            <person name="Springer D."/>
            <person name="Dromer F."/>
            <person name="Young S."/>
            <person name="Zeng Q."/>
            <person name="Chapman S."/>
            <person name="Gujja S."/>
            <person name="Saif S."/>
            <person name="Birren B."/>
        </authorList>
    </citation>
    <scope>NUCLEOTIDE SEQUENCE [LARGE SCALE GENOMIC DNA]</scope>
    <source>
        <strain evidence="3">CBS 10435</strain>
    </source>
</reference>
<evidence type="ECO:0000256" key="1">
    <source>
        <dbReference type="SAM" id="SignalP"/>
    </source>
</evidence>
<evidence type="ECO:0000313" key="3">
    <source>
        <dbReference type="Proteomes" id="UP000092583"/>
    </source>
</evidence>
<dbReference type="InterPro" id="IPR038955">
    <property type="entry name" value="PriA/CPL1_fungi"/>
</dbReference>
<sequence length="471" mass="51217">MYSAYLAPVGVFTFLTLTQQVVADNLFSGCYKNDGSTFTVQQEDAPSSSLECSTFCGNDGYAYSAWKDDEFLCYCSNNYPQEYYLLSGSDAACESPSDLNVRVTQTSFMSTGCVDSVTYAEDGWNDFLVLNPEDCFRNCNGAYGATYIANSLFYHSQAAQASGLTRRRARDLRELQARRFKREIEYCPYGLTACNVDGHSGNYECLDTNTELESCGGCLYGQYSNHTSVVGEDCLRTLIRNSSPNRDYHTVPTMFAPYLAPVGVFTFLTLAQNVIADGLFVGCYKNGAFSAQITPPADDSLSCSTVCGSVGCPFSAFESDTTACSCSQYFPTGYYMTPGTDKACDSSSSLQVRVTKTSFSNLGCLDSAGYKDDGYVDTEGAATYTCHCAAGGLEMVGNSVTCAINTYFTFYHSADAQASSLSRRTSREIREFKAQQLARRTEYCPYGLTACNVGGHSGNYEVSTNANPAKV</sequence>
<dbReference type="OrthoDB" id="439917at2759"/>
<feature type="chain" id="PRO_5008628710" description="WSC domain-containing protein" evidence="1">
    <location>
        <begin position="24"/>
        <end position="471"/>
    </location>
</feature>
<dbReference type="AlphaFoldDB" id="A0A1B9II07"/>
<keyword evidence="1" id="KW-0732">Signal</keyword>
<dbReference type="STRING" id="1331196.A0A1B9II07"/>
<gene>
    <name evidence="2" type="ORF">L486_07680</name>
</gene>
<dbReference type="PANTHER" id="PTHR35192:SF2">
    <property type="entry name" value="APPLE DOMAIN-CONTAINING PROTEIN"/>
    <property type="match status" value="1"/>
</dbReference>
<evidence type="ECO:0008006" key="4">
    <source>
        <dbReference type="Google" id="ProtNLM"/>
    </source>
</evidence>
<accession>A0A1B9II07</accession>
<evidence type="ECO:0000313" key="2">
    <source>
        <dbReference type="EMBL" id="OCF55024.1"/>
    </source>
</evidence>
<dbReference type="PANTHER" id="PTHR35192">
    <property type="entry name" value="PROTEIN, PUTATIVE-RELATED"/>
    <property type="match status" value="1"/>
</dbReference>
<organism evidence="2 3">
    <name type="scientific">Kwoniella mangroviensis CBS 10435</name>
    <dbReference type="NCBI Taxonomy" id="1331196"/>
    <lineage>
        <taxon>Eukaryota</taxon>
        <taxon>Fungi</taxon>
        <taxon>Dikarya</taxon>
        <taxon>Basidiomycota</taxon>
        <taxon>Agaricomycotina</taxon>
        <taxon>Tremellomycetes</taxon>
        <taxon>Tremellales</taxon>
        <taxon>Cryptococcaceae</taxon>
        <taxon>Kwoniella</taxon>
    </lineage>
</organism>
<reference evidence="2 3" key="1">
    <citation type="submission" date="2013-07" db="EMBL/GenBank/DDBJ databases">
        <title>The Genome Sequence of Kwoniella mangroviensis CBS10435.</title>
        <authorList>
            <consortium name="The Broad Institute Genome Sequencing Platform"/>
            <person name="Cuomo C."/>
            <person name="Litvintseva A."/>
            <person name="Chen Y."/>
            <person name="Heitman J."/>
            <person name="Sun S."/>
            <person name="Springer D."/>
            <person name="Dromer F."/>
            <person name="Young S.K."/>
            <person name="Zeng Q."/>
            <person name="Gargeya S."/>
            <person name="Fitzgerald M."/>
            <person name="Abouelleil A."/>
            <person name="Alvarado L."/>
            <person name="Berlin A.M."/>
            <person name="Chapman S.B."/>
            <person name="Dewar J."/>
            <person name="Goldberg J."/>
            <person name="Griggs A."/>
            <person name="Gujja S."/>
            <person name="Hansen M."/>
            <person name="Howarth C."/>
            <person name="Imamovic A."/>
            <person name="Larimer J."/>
            <person name="McCowan C."/>
            <person name="Murphy C."/>
            <person name="Pearson M."/>
            <person name="Priest M."/>
            <person name="Roberts A."/>
            <person name="Saif S."/>
            <person name="Shea T."/>
            <person name="Sykes S."/>
            <person name="Wortman J."/>
            <person name="Nusbaum C."/>
            <person name="Birren B."/>
        </authorList>
    </citation>
    <scope>NUCLEOTIDE SEQUENCE [LARGE SCALE GENOMIC DNA]</scope>
    <source>
        <strain evidence="2 3">CBS 10435</strain>
    </source>
</reference>
<feature type="signal peptide" evidence="1">
    <location>
        <begin position="1"/>
        <end position="23"/>
    </location>
</feature>